<dbReference type="InParanoid" id="A0A1Z5KFM7"/>
<proteinExistence type="predicted"/>
<dbReference type="AlphaFoldDB" id="A0A1Z5KFM7"/>
<sequence>MIFNNVLRKLPVDAHGFATLHHPVHAPVTHTPLGLMFVGTALAASAIAFAPPYEFDDLDCHSMCQNYCKECEGYCQHNHT</sequence>
<gene>
    <name evidence="1" type="ORF">FisN_2Lh301</name>
</gene>
<comment type="caution">
    <text evidence="1">The sequence shown here is derived from an EMBL/GenBank/DDBJ whole genome shotgun (WGS) entry which is preliminary data.</text>
</comment>
<name>A0A1Z5KFM7_FISSO</name>
<evidence type="ECO:0000313" key="1">
    <source>
        <dbReference type="EMBL" id="GAX25017.1"/>
    </source>
</evidence>
<accession>A0A1Z5KFM7</accession>
<dbReference type="EMBL" id="BDSP01000218">
    <property type="protein sequence ID" value="GAX25017.1"/>
    <property type="molecule type" value="Genomic_DNA"/>
</dbReference>
<protein>
    <submittedName>
        <fullName evidence="1">Uncharacterized protein</fullName>
    </submittedName>
</protein>
<dbReference type="Proteomes" id="UP000198406">
    <property type="component" value="Unassembled WGS sequence"/>
</dbReference>
<organism evidence="1 2">
    <name type="scientific">Fistulifera solaris</name>
    <name type="common">Oleaginous diatom</name>
    <dbReference type="NCBI Taxonomy" id="1519565"/>
    <lineage>
        <taxon>Eukaryota</taxon>
        <taxon>Sar</taxon>
        <taxon>Stramenopiles</taxon>
        <taxon>Ochrophyta</taxon>
        <taxon>Bacillariophyta</taxon>
        <taxon>Bacillariophyceae</taxon>
        <taxon>Bacillariophycidae</taxon>
        <taxon>Naviculales</taxon>
        <taxon>Naviculaceae</taxon>
        <taxon>Fistulifera</taxon>
    </lineage>
</organism>
<evidence type="ECO:0000313" key="2">
    <source>
        <dbReference type="Proteomes" id="UP000198406"/>
    </source>
</evidence>
<reference evidence="1 2" key="1">
    <citation type="journal article" date="2015" name="Plant Cell">
        <title>Oil accumulation by the oleaginous diatom Fistulifera solaris as revealed by the genome and transcriptome.</title>
        <authorList>
            <person name="Tanaka T."/>
            <person name="Maeda Y."/>
            <person name="Veluchamy A."/>
            <person name="Tanaka M."/>
            <person name="Abida H."/>
            <person name="Marechal E."/>
            <person name="Bowler C."/>
            <person name="Muto M."/>
            <person name="Sunaga Y."/>
            <person name="Tanaka M."/>
            <person name="Yoshino T."/>
            <person name="Taniguchi T."/>
            <person name="Fukuda Y."/>
            <person name="Nemoto M."/>
            <person name="Matsumoto M."/>
            <person name="Wong P.S."/>
            <person name="Aburatani S."/>
            <person name="Fujibuchi W."/>
        </authorList>
    </citation>
    <scope>NUCLEOTIDE SEQUENCE [LARGE SCALE GENOMIC DNA]</scope>
    <source>
        <strain evidence="1 2">JPCC DA0580</strain>
    </source>
</reference>
<keyword evidence="2" id="KW-1185">Reference proteome</keyword>